<protein>
    <recommendedName>
        <fullName evidence="4">ABC-2 type transport system permease protein</fullName>
    </recommendedName>
</protein>
<dbReference type="Pfam" id="PF16949">
    <property type="entry name" value="ABC_tran_2"/>
    <property type="match status" value="1"/>
</dbReference>
<comment type="caution">
    <text evidence="2">The sequence shown here is derived from an EMBL/GenBank/DDBJ whole genome shotgun (WGS) entry which is preliminary data.</text>
</comment>
<feature type="transmembrane region" description="Helical" evidence="1">
    <location>
        <begin position="148"/>
        <end position="176"/>
    </location>
</feature>
<evidence type="ECO:0000313" key="3">
    <source>
        <dbReference type="Proteomes" id="UP000824262"/>
    </source>
</evidence>
<proteinExistence type="predicted"/>
<keyword evidence="1" id="KW-1133">Transmembrane helix</keyword>
<dbReference type="InterPro" id="IPR031599">
    <property type="entry name" value="ABC_tran_2"/>
</dbReference>
<dbReference type="Proteomes" id="UP000824262">
    <property type="component" value="Unassembled WGS sequence"/>
</dbReference>
<feature type="transmembrane region" description="Helical" evidence="1">
    <location>
        <begin position="466"/>
        <end position="487"/>
    </location>
</feature>
<dbReference type="EMBL" id="DVGA01000054">
    <property type="protein sequence ID" value="HIQ78703.1"/>
    <property type="molecule type" value="Genomic_DNA"/>
</dbReference>
<evidence type="ECO:0000313" key="2">
    <source>
        <dbReference type="EMBL" id="HIQ78703.1"/>
    </source>
</evidence>
<keyword evidence="1" id="KW-0812">Transmembrane</keyword>
<name>A0A9D0ZDZ6_9FIRM</name>
<feature type="transmembrane region" description="Helical" evidence="1">
    <location>
        <begin position="398"/>
        <end position="418"/>
    </location>
</feature>
<keyword evidence="1" id="KW-0472">Membrane</keyword>
<feature type="transmembrane region" description="Helical" evidence="1">
    <location>
        <begin position="499"/>
        <end position="518"/>
    </location>
</feature>
<feature type="transmembrane region" description="Helical" evidence="1">
    <location>
        <begin position="244"/>
        <end position="265"/>
    </location>
</feature>
<sequence length="529" mass="56229">MFKALLRVQLSSVIASLMRSSKGDKKRSVAGGAMIAVLFVFVALVLLFACGAMFYVLAGPLDSMGLDWFYFAIAALTAFALCFIGSVFTAQQQLFAARDNELLLAMPIKPKFILGARMVMLLLINYALELIVLLPALVAWGMQIGFTGAGIAAAVLSALLLPLLVMCFTCLFAWILAAISSRMRNKTIITMVLYLIFLAAYFYVYMNMNDLLTSLIANGAEVAGAMSAVYPAYAFGQAIADGNFVQLAGFAACCVVPFAIVYAVLSRGFLAVTTRRPTAKKAVYREQKLAVSSASAALLKKELRHFAANGMYILNASFGSILTIAAAVALIIYRDTLMPLAAMLPEGLAAAFLIIALCFLCATDVISAPSISLEGKTLWLLKSLPVTPRAILMSKVNLHLVIALPPTLIASACCVIALPMDAAGAAAVVLIPALMCVFGALLGVVTNLRFPKFDYINETAVIKNSASVMIAMFGCWAVLAAPVVLYVVALDGVIGVTAYLYACAALLAAACALMYAYLGRGGSRRFENL</sequence>
<accession>A0A9D0ZDZ6</accession>
<evidence type="ECO:0000256" key="1">
    <source>
        <dbReference type="SAM" id="Phobius"/>
    </source>
</evidence>
<feature type="transmembrane region" description="Helical" evidence="1">
    <location>
        <begin position="119"/>
        <end position="142"/>
    </location>
</feature>
<feature type="transmembrane region" description="Helical" evidence="1">
    <location>
        <begin position="424"/>
        <end position="445"/>
    </location>
</feature>
<feature type="transmembrane region" description="Helical" evidence="1">
    <location>
        <begin position="188"/>
        <end position="206"/>
    </location>
</feature>
<feature type="transmembrane region" description="Helical" evidence="1">
    <location>
        <begin position="68"/>
        <end position="88"/>
    </location>
</feature>
<organism evidence="2 3">
    <name type="scientific">Candidatus Scatomorpha intestinavium</name>
    <dbReference type="NCBI Taxonomy" id="2840922"/>
    <lineage>
        <taxon>Bacteria</taxon>
        <taxon>Bacillati</taxon>
        <taxon>Bacillota</taxon>
        <taxon>Clostridia</taxon>
        <taxon>Eubacteriales</taxon>
        <taxon>Candidatus Scatomorpha</taxon>
    </lineage>
</organism>
<gene>
    <name evidence="2" type="ORF">IAB77_05530</name>
</gene>
<feature type="transmembrane region" description="Helical" evidence="1">
    <location>
        <begin position="29"/>
        <end position="56"/>
    </location>
</feature>
<evidence type="ECO:0008006" key="4">
    <source>
        <dbReference type="Google" id="ProtNLM"/>
    </source>
</evidence>
<feature type="transmembrane region" description="Helical" evidence="1">
    <location>
        <begin position="348"/>
        <end position="366"/>
    </location>
</feature>
<feature type="transmembrane region" description="Helical" evidence="1">
    <location>
        <begin position="310"/>
        <end position="333"/>
    </location>
</feature>
<dbReference type="AlphaFoldDB" id="A0A9D0ZDZ6"/>
<reference evidence="2" key="2">
    <citation type="journal article" date="2021" name="PeerJ">
        <title>Extensive microbial diversity within the chicken gut microbiome revealed by metagenomics and culture.</title>
        <authorList>
            <person name="Gilroy R."/>
            <person name="Ravi A."/>
            <person name="Getino M."/>
            <person name="Pursley I."/>
            <person name="Horton D.L."/>
            <person name="Alikhan N.F."/>
            <person name="Baker D."/>
            <person name="Gharbi K."/>
            <person name="Hall N."/>
            <person name="Watson M."/>
            <person name="Adriaenssens E.M."/>
            <person name="Foster-Nyarko E."/>
            <person name="Jarju S."/>
            <person name="Secka A."/>
            <person name="Antonio M."/>
            <person name="Oren A."/>
            <person name="Chaudhuri R.R."/>
            <person name="La Ragione R."/>
            <person name="Hildebrand F."/>
            <person name="Pallen M.J."/>
        </authorList>
    </citation>
    <scope>NUCLEOTIDE SEQUENCE</scope>
    <source>
        <strain evidence="2">ChiBcolR7-354</strain>
    </source>
</reference>
<reference evidence="2" key="1">
    <citation type="submission" date="2020-10" db="EMBL/GenBank/DDBJ databases">
        <authorList>
            <person name="Gilroy R."/>
        </authorList>
    </citation>
    <scope>NUCLEOTIDE SEQUENCE</scope>
    <source>
        <strain evidence="2">ChiBcolR7-354</strain>
    </source>
</reference>